<protein>
    <recommendedName>
        <fullName evidence="4">DUF2937 domain-containing protein</fullName>
    </recommendedName>
</protein>
<reference evidence="3" key="1">
    <citation type="submission" date="2017-08" db="EMBL/GenBank/DDBJ databases">
        <title>A dynamic microbial community with high functional redundancy inhabits the cold, oxic subseafloor aquifer.</title>
        <authorList>
            <person name="Tully B.J."/>
            <person name="Wheat C.G."/>
            <person name="Glazer B.T."/>
            <person name="Huber J.A."/>
        </authorList>
    </citation>
    <scope>NUCLEOTIDE SEQUENCE [LARGE SCALE GENOMIC DNA]</scope>
</reference>
<evidence type="ECO:0000256" key="1">
    <source>
        <dbReference type="SAM" id="Phobius"/>
    </source>
</evidence>
<evidence type="ECO:0000313" key="3">
    <source>
        <dbReference type="Proteomes" id="UP000218172"/>
    </source>
</evidence>
<evidence type="ECO:0000313" key="2">
    <source>
        <dbReference type="EMBL" id="PCH64041.1"/>
    </source>
</evidence>
<organism evidence="2 3">
    <name type="scientific">SAR86 cluster bacterium</name>
    <dbReference type="NCBI Taxonomy" id="2030880"/>
    <lineage>
        <taxon>Bacteria</taxon>
        <taxon>Pseudomonadati</taxon>
        <taxon>Pseudomonadota</taxon>
        <taxon>Gammaproteobacteria</taxon>
        <taxon>SAR86 cluster</taxon>
    </lineage>
</organism>
<dbReference type="Pfam" id="PF11157">
    <property type="entry name" value="DUF2937"/>
    <property type="match status" value="1"/>
</dbReference>
<sequence>MVFAVALLCGIQVPSFVDQYLKRVDAHFLEVSENLRGFQRTADALFDGDLQALIDYYYASNDVVFRSDALSIEQIYQRYRSLAAEQASINAGWYSAVKHISLAPNEELRAEVFAQYSYTVPLNAQAMQWGFAVALIMVLLFDLLLFCILKFMVLVLIRKKALVT</sequence>
<gene>
    <name evidence="2" type="ORF">COC19_00285</name>
</gene>
<keyword evidence="1" id="KW-0472">Membrane</keyword>
<dbReference type="Proteomes" id="UP000218172">
    <property type="component" value="Unassembled WGS sequence"/>
</dbReference>
<name>A0A2A4MVG8_9GAMM</name>
<keyword evidence="1" id="KW-0812">Transmembrane</keyword>
<feature type="transmembrane region" description="Helical" evidence="1">
    <location>
        <begin position="129"/>
        <end position="157"/>
    </location>
</feature>
<accession>A0A2A4MVG8</accession>
<evidence type="ECO:0008006" key="4">
    <source>
        <dbReference type="Google" id="ProtNLM"/>
    </source>
</evidence>
<dbReference type="EMBL" id="NVQR01000003">
    <property type="protein sequence ID" value="PCH64041.1"/>
    <property type="molecule type" value="Genomic_DNA"/>
</dbReference>
<dbReference type="AlphaFoldDB" id="A0A2A4MVG8"/>
<proteinExistence type="predicted"/>
<dbReference type="InterPro" id="IPR022584">
    <property type="entry name" value="DUF2937"/>
</dbReference>
<comment type="caution">
    <text evidence="2">The sequence shown here is derived from an EMBL/GenBank/DDBJ whole genome shotgun (WGS) entry which is preliminary data.</text>
</comment>
<keyword evidence="1" id="KW-1133">Transmembrane helix</keyword>